<proteinExistence type="predicted"/>
<name>A0ABN7SX18_OIKDI</name>
<organism evidence="2 3">
    <name type="scientific">Oikopleura dioica</name>
    <name type="common">Tunicate</name>
    <dbReference type="NCBI Taxonomy" id="34765"/>
    <lineage>
        <taxon>Eukaryota</taxon>
        <taxon>Metazoa</taxon>
        <taxon>Chordata</taxon>
        <taxon>Tunicata</taxon>
        <taxon>Appendicularia</taxon>
        <taxon>Copelata</taxon>
        <taxon>Oikopleuridae</taxon>
        <taxon>Oikopleura</taxon>
    </lineage>
</organism>
<accession>A0ABN7SX18</accession>
<keyword evidence="3" id="KW-1185">Reference proteome</keyword>
<keyword evidence="1" id="KW-0732">Signal</keyword>
<dbReference type="InterPro" id="IPR015915">
    <property type="entry name" value="Kelch-typ_b-propeller"/>
</dbReference>
<dbReference type="InterPro" id="IPR011043">
    <property type="entry name" value="Gal_Oxase/kelch_b-propeller"/>
</dbReference>
<sequence>MVTLSTKKIVLLSIFSVTITTQSSTETSIQTNSTVSTTPFDPSHPSNVRILVLAKRLRNSVTFSGDGEILERTFVFAPSQNFADTSAYAVVQGTMYIFGGYSDSHKIAKLESCRLSEISIRLINSYEYAPAALAIENGHKALICFAQNHREKCEIFDTVESTSTHSTKYEHHFGGFGYYNGQPTTVGSAFYWSFQKVETYSSSGWNELADHPKKIYRHTLTGLDSGAMLMVGGRDAESEENRDIWLLKEGIWDLIGYLQHSQAEASALKVGDYIYIVPREIEDSDGLLPIERIQVSNDEVIETKVIARLIDKSTLPVVFEIEIDSCF</sequence>
<dbReference type="SUPFAM" id="SSF50965">
    <property type="entry name" value="Galactose oxidase, central domain"/>
    <property type="match status" value="1"/>
</dbReference>
<reference evidence="2 3" key="1">
    <citation type="submission" date="2021-04" db="EMBL/GenBank/DDBJ databases">
        <authorList>
            <person name="Bliznina A."/>
        </authorList>
    </citation>
    <scope>NUCLEOTIDE SEQUENCE [LARGE SCALE GENOMIC DNA]</scope>
</reference>
<feature type="signal peptide" evidence="1">
    <location>
        <begin position="1"/>
        <end position="25"/>
    </location>
</feature>
<dbReference type="Gene3D" id="2.120.10.80">
    <property type="entry name" value="Kelch-type beta propeller"/>
    <property type="match status" value="1"/>
</dbReference>
<protein>
    <submittedName>
        <fullName evidence="2">Oidioi.mRNA.OKI2018_I69.chr2.g4432.t1.cds</fullName>
    </submittedName>
</protein>
<dbReference type="EMBL" id="OU015567">
    <property type="protein sequence ID" value="CAG5109968.1"/>
    <property type="molecule type" value="Genomic_DNA"/>
</dbReference>
<evidence type="ECO:0000313" key="2">
    <source>
        <dbReference type="EMBL" id="CAG5109968.1"/>
    </source>
</evidence>
<evidence type="ECO:0000313" key="3">
    <source>
        <dbReference type="Proteomes" id="UP001158576"/>
    </source>
</evidence>
<gene>
    <name evidence="2" type="ORF">OKIOD_LOCUS13197</name>
</gene>
<dbReference type="Proteomes" id="UP001158576">
    <property type="component" value="Chromosome 2"/>
</dbReference>
<feature type="chain" id="PRO_5046687213" evidence="1">
    <location>
        <begin position="26"/>
        <end position="327"/>
    </location>
</feature>
<evidence type="ECO:0000256" key="1">
    <source>
        <dbReference type="SAM" id="SignalP"/>
    </source>
</evidence>